<sequence length="97" mass="9992">MSERSDGGGRVAGQRSIRGPRLVGIVYFALVVVAGVAGALVSVFVGGLRAPRFLFLVPFPPTLLGFAAYGALTIAVVLGIPLALVAFVSRHVDDEGV</sequence>
<evidence type="ECO:0000313" key="2">
    <source>
        <dbReference type="EMBL" id="SFR41701.1"/>
    </source>
</evidence>
<accession>A0A1I6GHU3</accession>
<organism evidence="2 3">
    <name type="scientific">Halogeometricum rufum</name>
    <dbReference type="NCBI Taxonomy" id="553469"/>
    <lineage>
        <taxon>Archaea</taxon>
        <taxon>Methanobacteriati</taxon>
        <taxon>Methanobacteriota</taxon>
        <taxon>Stenosarchaea group</taxon>
        <taxon>Halobacteria</taxon>
        <taxon>Halobacteriales</taxon>
        <taxon>Haloferacaceae</taxon>
        <taxon>Halogeometricum</taxon>
    </lineage>
</organism>
<protein>
    <recommendedName>
        <fullName evidence="4">Cox cluster protein</fullName>
    </recommendedName>
</protein>
<keyword evidence="1" id="KW-1133">Transmembrane helix</keyword>
<keyword evidence="1" id="KW-0812">Transmembrane</keyword>
<dbReference type="OrthoDB" id="210904at2157"/>
<proteinExistence type="predicted"/>
<evidence type="ECO:0000256" key="1">
    <source>
        <dbReference type="SAM" id="Phobius"/>
    </source>
</evidence>
<dbReference type="AlphaFoldDB" id="A0A1I6GHU3"/>
<dbReference type="Pfam" id="PF24364">
    <property type="entry name" value="DUF7520"/>
    <property type="match status" value="1"/>
</dbReference>
<feature type="transmembrane region" description="Helical" evidence="1">
    <location>
        <begin position="66"/>
        <end position="88"/>
    </location>
</feature>
<feature type="transmembrane region" description="Helical" evidence="1">
    <location>
        <begin position="21"/>
        <end position="46"/>
    </location>
</feature>
<dbReference type="EMBL" id="FOYT01000001">
    <property type="protein sequence ID" value="SFR41701.1"/>
    <property type="molecule type" value="Genomic_DNA"/>
</dbReference>
<keyword evidence="1" id="KW-0472">Membrane</keyword>
<dbReference type="InterPro" id="IPR055942">
    <property type="entry name" value="DUF7520"/>
</dbReference>
<dbReference type="STRING" id="553469.SAMN04487947_1172"/>
<evidence type="ECO:0000313" key="3">
    <source>
        <dbReference type="Proteomes" id="UP000198531"/>
    </source>
</evidence>
<name>A0A1I6GHU3_9EURY</name>
<dbReference type="RefSeq" id="WP_089807045.1">
    <property type="nucleotide sequence ID" value="NZ_FOYT01000001.1"/>
</dbReference>
<dbReference type="Proteomes" id="UP000198531">
    <property type="component" value="Unassembled WGS sequence"/>
</dbReference>
<keyword evidence="3" id="KW-1185">Reference proteome</keyword>
<reference evidence="3" key="1">
    <citation type="submission" date="2016-10" db="EMBL/GenBank/DDBJ databases">
        <authorList>
            <person name="Varghese N."/>
            <person name="Submissions S."/>
        </authorList>
    </citation>
    <scope>NUCLEOTIDE SEQUENCE [LARGE SCALE GENOMIC DNA]</scope>
    <source>
        <strain evidence="3">CGMCC 1.7736</strain>
    </source>
</reference>
<evidence type="ECO:0008006" key="4">
    <source>
        <dbReference type="Google" id="ProtNLM"/>
    </source>
</evidence>
<gene>
    <name evidence="2" type="ORF">SAMN04487947_1172</name>
</gene>